<dbReference type="EMBL" id="QYZD01000061">
    <property type="protein sequence ID" value="RJG16125.1"/>
    <property type="molecule type" value="Genomic_DNA"/>
</dbReference>
<feature type="binding site" evidence="7">
    <location>
        <position position="100"/>
    </location>
    <ligand>
        <name>Ni(2+)</name>
        <dbReference type="ChEBI" id="CHEBI:49786"/>
    </ligand>
</feature>
<dbReference type="InterPro" id="IPR022988">
    <property type="entry name" value="Ni_resp_reg_NikR"/>
</dbReference>
<dbReference type="OrthoDB" id="9806294at2"/>
<dbReference type="InterPro" id="IPR014864">
    <property type="entry name" value="TF_NikR_Ni-bd_C"/>
</dbReference>
<evidence type="ECO:0000256" key="4">
    <source>
        <dbReference type="ARBA" id="ARBA00023015"/>
    </source>
</evidence>
<dbReference type="HAMAP" id="MF_00476">
    <property type="entry name" value="NikR"/>
    <property type="match status" value="1"/>
</dbReference>
<name>A0A3A3G8L8_PANTH</name>
<keyword evidence="6 7" id="KW-0804">Transcription</keyword>
<dbReference type="Proteomes" id="UP000266177">
    <property type="component" value="Unassembled WGS sequence"/>
</dbReference>
<dbReference type="InterPro" id="IPR050192">
    <property type="entry name" value="CopG/NikR_regulator"/>
</dbReference>
<dbReference type="GO" id="GO:0010045">
    <property type="term" value="P:response to nickel cation"/>
    <property type="evidence" value="ECO:0007669"/>
    <property type="project" value="InterPro"/>
</dbReference>
<keyword evidence="4 7" id="KW-0805">Transcription regulation</keyword>
<dbReference type="Gene3D" id="1.10.1220.10">
    <property type="entry name" value="Met repressor-like"/>
    <property type="match status" value="1"/>
</dbReference>
<feature type="binding site" evidence="7">
    <location>
        <position position="81"/>
    </location>
    <ligand>
        <name>Ni(2+)</name>
        <dbReference type="ChEBI" id="CHEBI:49786"/>
    </ligand>
</feature>
<evidence type="ECO:0000256" key="6">
    <source>
        <dbReference type="ARBA" id="ARBA00023163"/>
    </source>
</evidence>
<dbReference type="PANTHER" id="PTHR34719:SF2">
    <property type="entry name" value="NICKEL-RESPONSIVE REGULATOR"/>
    <property type="match status" value="1"/>
</dbReference>
<dbReference type="Pfam" id="PF01402">
    <property type="entry name" value="RHH_1"/>
    <property type="match status" value="1"/>
</dbReference>
<dbReference type="GO" id="GO:0003700">
    <property type="term" value="F:DNA-binding transcription factor activity"/>
    <property type="evidence" value="ECO:0007669"/>
    <property type="project" value="UniProtKB-UniRule"/>
</dbReference>
<evidence type="ECO:0000256" key="3">
    <source>
        <dbReference type="ARBA" id="ARBA00022723"/>
    </source>
</evidence>
<evidence type="ECO:0000256" key="5">
    <source>
        <dbReference type="ARBA" id="ARBA00023125"/>
    </source>
</evidence>
<dbReference type="InterPro" id="IPR010985">
    <property type="entry name" value="Ribbon_hlx_hlx"/>
</dbReference>
<evidence type="ECO:0000259" key="8">
    <source>
        <dbReference type="Pfam" id="PF01402"/>
    </source>
</evidence>
<organism evidence="10 11">
    <name type="scientific">Paenibacillus thiaminolyticus</name>
    <name type="common">Bacillus thiaminolyticus</name>
    <dbReference type="NCBI Taxonomy" id="49283"/>
    <lineage>
        <taxon>Bacteria</taxon>
        <taxon>Bacillati</taxon>
        <taxon>Bacillota</taxon>
        <taxon>Bacilli</taxon>
        <taxon>Bacillales</taxon>
        <taxon>Paenibacillaceae</taxon>
        <taxon>Paenibacillus</taxon>
    </lineage>
</organism>
<dbReference type="CDD" id="cd22231">
    <property type="entry name" value="RHH_NikR_HicB-like"/>
    <property type="match status" value="1"/>
</dbReference>
<dbReference type="RefSeq" id="WP_119796720.1">
    <property type="nucleotide sequence ID" value="NZ_QYZD01000061.1"/>
</dbReference>
<dbReference type="NCBIfam" id="NF003381">
    <property type="entry name" value="PRK04460.1"/>
    <property type="match status" value="1"/>
</dbReference>
<evidence type="ECO:0000256" key="7">
    <source>
        <dbReference type="HAMAP-Rule" id="MF_00476"/>
    </source>
</evidence>
<dbReference type="GO" id="GO:0016151">
    <property type="term" value="F:nickel cation binding"/>
    <property type="evidence" value="ECO:0007669"/>
    <property type="project" value="UniProtKB-UniRule"/>
</dbReference>
<comment type="caution">
    <text evidence="10">The sequence shown here is derived from an EMBL/GenBank/DDBJ whole genome shotgun (WGS) entry which is preliminary data.</text>
</comment>
<evidence type="ECO:0000256" key="1">
    <source>
        <dbReference type="ARBA" id="ARBA00008478"/>
    </source>
</evidence>
<feature type="binding site" evidence="7">
    <location>
        <position position="92"/>
    </location>
    <ligand>
        <name>Ni(2+)</name>
        <dbReference type="ChEBI" id="CHEBI:49786"/>
    </ligand>
</feature>
<gene>
    <name evidence="10" type="primary">nikR</name>
    <name evidence="10" type="ORF">DQX05_29015</name>
</gene>
<keyword evidence="3 7" id="KW-0479">Metal-binding</keyword>
<dbReference type="InterPro" id="IPR045865">
    <property type="entry name" value="ACT-like_dom_sf"/>
</dbReference>
<dbReference type="InterPro" id="IPR027271">
    <property type="entry name" value="Acetolactate_synth/TF_NikR_C"/>
</dbReference>
<reference evidence="10 11" key="1">
    <citation type="submission" date="2018-09" db="EMBL/GenBank/DDBJ databases">
        <title>Paenibacillus SK2017-BO5.</title>
        <authorList>
            <person name="Piskunova J.V."/>
            <person name="Dubiley S.A."/>
            <person name="Severinov K.V."/>
        </authorList>
    </citation>
    <scope>NUCLEOTIDE SEQUENCE [LARGE SCALE GENOMIC DNA]</scope>
    <source>
        <strain evidence="10 11">BO5</strain>
    </source>
</reference>
<dbReference type="AlphaFoldDB" id="A0A3A3G8L8"/>
<dbReference type="InterPro" id="IPR002145">
    <property type="entry name" value="CopG"/>
</dbReference>
<dbReference type="InterPro" id="IPR013321">
    <property type="entry name" value="Arc_rbn_hlx_hlx"/>
</dbReference>
<evidence type="ECO:0000256" key="2">
    <source>
        <dbReference type="ARBA" id="ARBA00022596"/>
    </source>
</evidence>
<comment type="cofactor">
    <cofactor evidence="7">
        <name>Ni(2+)</name>
        <dbReference type="ChEBI" id="CHEBI:49786"/>
    </cofactor>
    <text evidence="7">Binds 1 nickel ion per subunit.</text>
</comment>
<comment type="function">
    <text evidence="7">Transcriptional regulator.</text>
</comment>
<dbReference type="SUPFAM" id="SSF47598">
    <property type="entry name" value="Ribbon-helix-helix"/>
    <property type="match status" value="1"/>
</dbReference>
<evidence type="ECO:0000259" key="9">
    <source>
        <dbReference type="Pfam" id="PF08753"/>
    </source>
</evidence>
<accession>A0A3A3G8L8</accession>
<feature type="binding site" evidence="7">
    <location>
        <position position="94"/>
    </location>
    <ligand>
        <name>Ni(2+)</name>
        <dbReference type="ChEBI" id="CHEBI:49786"/>
    </ligand>
</feature>
<keyword evidence="5 7" id="KW-0238">DNA-binding</keyword>
<evidence type="ECO:0000313" key="11">
    <source>
        <dbReference type="Proteomes" id="UP000266177"/>
    </source>
</evidence>
<protein>
    <recommendedName>
        <fullName evidence="7">Putative nickel-responsive regulator</fullName>
    </recommendedName>
</protein>
<comment type="similarity">
    <text evidence="1 7">Belongs to the transcriptional regulatory CopG/NikR family.</text>
</comment>
<dbReference type="Gene3D" id="3.30.70.1150">
    <property type="entry name" value="ACT-like. Chain A, domain 2"/>
    <property type="match status" value="1"/>
</dbReference>
<dbReference type="NCBIfam" id="NF001884">
    <property type="entry name" value="PRK00630.1"/>
    <property type="match status" value="1"/>
</dbReference>
<dbReference type="GO" id="GO:0003677">
    <property type="term" value="F:DNA binding"/>
    <property type="evidence" value="ECO:0007669"/>
    <property type="project" value="UniProtKB-KW"/>
</dbReference>
<keyword evidence="2 7" id="KW-0533">Nickel</keyword>
<dbReference type="NCBIfam" id="NF002169">
    <property type="entry name" value="PRK01002.1"/>
    <property type="match status" value="1"/>
</dbReference>
<dbReference type="SUPFAM" id="SSF55021">
    <property type="entry name" value="ACT-like"/>
    <property type="match status" value="1"/>
</dbReference>
<dbReference type="Pfam" id="PF08753">
    <property type="entry name" value="NikR_C"/>
    <property type="match status" value="1"/>
</dbReference>
<sequence>MNESNIKRFGVSMDGKLLDKFDESIKEQGYENRSEAFRDLVRDALVKQSLEAEDKIVAGCILLFYRHHRRNLLEDLARIQHEMHDSILATTHFHLDQDNCLEMIVVKGKRSELRALSDQMTTLKGVTYGKFTVAPLEEIHT</sequence>
<evidence type="ECO:0000313" key="10">
    <source>
        <dbReference type="EMBL" id="RJG16125.1"/>
    </source>
</evidence>
<feature type="domain" description="Ribbon-helix-helix protein CopG" evidence="8">
    <location>
        <begin position="7"/>
        <end position="47"/>
    </location>
</feature>
<proteinExistence type="inferred from homology"/>
<feature type="domain" description="Transcription factor NikR nickel binding C-terminal" evidence="9">
    <location>
        <begin position="58"/>
        <end position="133"/>
    </location>
</feature>
<dbReference type="NCBIfam" id="NF002815">
    <property type="entry name" value="PRK02967.1"/>
    <property type="match status" value="1"/>
</dbReference>
<dbReference type="PANTHER" id="PTHR34719">
    <property type="entry name" value="NICKEL-RESPONSIVE REGULATOR"/>
    <property type="match status" value="1"/>
</dbReference>